<dbReference type="OrthoDB" id="9809989at2"/>
<dbReference type="InterPro" id="IPR032812">
    <property type="entry name" value="SbsA_Ig"/>
</dbReference>
<evidence type="ECO:0000256" key="2">
    <source>
        <dbReference type="SAM" id="MobiDB-lite"/>
    </source>
</evidence>
<feature type="domain" description="SbsA Ig-like" evidence="3">
    <location>
        <begin position="33"/>
        <end position="135"/>
    </location>
</feature>
<keyword evidence="1" id="KW-0732">Signal</keyword>
<name>A0A1I7HC35_9FLAO</name>
<dbReference type="AlphaFoldDB" id="A0A1I7HC35"/>
<evidence type="ECO:0000313" key="4">
    <source>
        <dbReference type="EMBL" id="SFU58273.1"/>
    </source>
</evidence>
<dbReference type="Pfam" id="PF13205">
    <property type="entry name" value="Big_5"/>
    <property type="match status" value="1"/>
</dbReference>
<sequence>MRHFLIRTLLAVFLILILADCAKRGTPSGGPEDEDPPVLLSAEPKQETTNFKSKHIRLTFDEYIKLNDLQKQLIVSPPMDPAPTITPQGSASKYLDIEITDTLQPNTTYVINFGQSVQDNHEGNPYPFFKYIFSTGDYIDTLKVEGRIRDAYNKEAAPYVNVMLYDYNEEFNDSTIYNVKPTYITNTLDSTTAFEITNVKPGKYKLIALKEESPNYMYNRQTDKLAFYEDVITVPTDTTYELSLFKEVLNYRATKPALVAKNRIVFGYEGDSTGMKINLLSDKPDDFTSRIIPDKEIDTLHYWFTPFEADSLIFTVAKNEQFIDTFTVRIKELYNDSLKVTPNFKGAIPPNKRFKIAANTPLSTVNNDSIKLINQDSVAVPFSTSLDKYLNEVTFDFETKENQRYILQLLPGTVKDMFEKTNDTLQYSFKQKKYTDYGTIIVKLQGVKSFPIIVQLTDKNGNVKEEQFAATEENTFYFSSIEPSTYFLRVIYDTNGNKKWDTGDYFEKIQPERMFYYPESIELRANWEFEQQFILN</sequence>
<proteinExistence type="predicted"/>
<feature type="region of interest" description="Disordered" evidence="2">
    <location>
        <begin position="26"/>
        <end position="46"/>
    </location>
</feature>
<keyword evidence="5" id="KW-1185">Reference proteome</keyword>
<reference evidence="4 5" key="1">
    <citation type="submission" date="2016-10" db="EMBL/GenBank/DDBJ databases">
        <authorList>
            <person name="de Groot N.N."/>
        </authorList>
    </citation>
    <scope>NUCLEOTIDE SEQUENCE [LARGE SCALE GENOMIC DNA]</scope>
    <source>
        <strain evidence="4 5">CGMCC 1.12333</strain>
    </source>
</reference>
<evidence type="ECO:0000313" key="5">
    <source>
        <dbReference type="Proteomes" id="UP000199138"/>
    </source>
</evidence>
<dbReference type="EMBL" id="FPBK01000008">
    <property type="protein sequence ID" value="SFU58273.1"/>
    <property type="molecule type" value="Genomic_DNA"/>
</dbReference>
<organism evidence="4 5">
    <name type="scientific">Pustulibacterium marinum</name>
    <dbReference type="NCBI Taxonomy" id="1224947"/>
    <lineage>
        <taxon>Bacteria</taxon>
        <taxon>Pseudomonadati</taxon>
        <taxon>Bacteroidota</taxon>
        <taxon>Flavobacteriia</taxon>
        <taxon>Flavobacteriales</taxon>
        <taxon>Flavobacteriaceae</taxon>
        <taxon>Pustulibacterium</taxon>
    </lineage>
</organism>
<evidence type="ECO:0000259" key="3">
    <source>
        <dbReference type="Pfam" id="PF13205"/>
    </source>
</evidence>
<protein>
    <submittedName>
        <fullName evidence="4">Ig-like domain-containing protein</fullName>
    </submittedName>
</protein>
<accession>A0A1I7HC35</accession>
<evidence type="ECO:0000256" key="1">
    <source>
        <dbReference type="ARBA" id="ARBA00022729"/>
    </source>
</evidence>
<gene>
    <name evidence="4" type="ORF">SAMN05216480_108106</name>
</gene>
<dbReference type="STRING" id="1224947.SAMN05216480_108106"/>
<dbReference type="Proteomes" id="UP000199138">
    <property type="component" value="Unassembled WGS sequence"/>
</dbReference>